<sequence length="212" mass="22800">MDAMPSENELTAALMRLCDDPDAPAHLHLQADANHGHVVTLDCAYDAEGLIATFMERSPDEAALQRLLTSMQAQTPSAAAARRIAHAYQDFLGMVGNAPTITADMVEQRIAKIARIALSGPGPRMACPVRVSASVDDTRAFELHAAFAGTPPRTSLLRFHGTDANGFACATMWHLENGYASYTMLDYAAGPLDGILVDALCTLRLYAVRGWL</sequence>
<name>A0A4Q5A824_9BIFI</name>
<dbReference type="Proteomes" id="UP000294221">
    <property type="component" value="Unassembled WGS sequence"/>
</dbReference>
<reference evidence="1 2" key="1">
    <citation type="submission" date="2018-12" db="EMBL/GenBank/DDBJ databases">
        <title>Unveiling genomic diversity among members of the Bifidobacterium pseudolongum species, a widely distributed gut commensal of the animal kingdom.</title>
        <authorList>
            <person name="Lugli G.A."/>
            <person name="Duranti S."/>
            <person name="Albert K."/>
            <person name="Mancabelli L."/>
            <person name="Napoli S."/>
            <person name="Viappiani A."/>
            <person name="Anzalone R."/>
            <person name="Longhi G."/>
            <person name="Milani C."/>
            <person name="Turroni F."/>
            <person name="Alessandri G."/>
            <person name="Sela D.A."/>
            <person name="Van Sinderen D."/>
            <person name="Ventura M."/>
        </authorList>
    </citation>
    <scope>NUCLEOTIDE SEQUENCE [LARGE SCALE GENOMIC DNA]</scope>
    <source>
        <strain evidence="1 2">2054B</strain>
    </source>
</reference>
<protein>
    <submittedName>
        <fullName evidence="1">Uncharacterized protein</fullName>
    </submittedName>
</protein>
<dbReference type="AlphaFoldDB" id="A0A4Q5A824"/>
<evidence type="ECO:0000313" key="2">
    <source>
        <dbReference type="Proteomes" id="UP000294221"/>
    </source>
</evidence>
<gene>
    <name evidence="1" type="ORF">PG2054B_1298</name>
</gene>
<evidence type="ECO:0000313" key="1">
    <source>
        <dbReference type="EMBL" id="RYQ19541.1"/>
    </source>
</evidence>
<accession>A0A4Q5A824</accession>
<dbReference type="EMBL" id="RYUN01000009">
    <property type="protein sequence ID" value="RYQ19541.1"/>
    <property type="molecule type" value="Genomic_DNA"/>
</dbReference>
<proteinExistence type="predicted"/>
<comment type="caution">
    <text evidence="1">The sequence shown here is derived from an EMBL/GenBank/DDBJ whole genome shotgun (WGS) entry which is preliminary data.</text>
</comment>
<organism evidence="1 2">
    <name type="scientific">Bifidobacterium pseudolongum subsp. pseudolongum</name>
    <dbReference type="NCBI Taxonomy" id="31954"/>
    <lineage>
        <taxon>Bacteria</taxon>
        <taxon>Bacillati</taxon>
        <taxon>Actinomycetota</taxon>
        <taxon>Actinomycetes</taxon>
        <taxon>Bifidobacteriales</taxon>
        <taxon>Bifidobacteriaceae</taxon>
        <taxon>Bifidobacterium</taxon>
    </lineage>
</organism>